<dbReference type="EC" id="2.7.13.3" evidence="2"/>
<keyword evidence="6 11" id="KW-0418">Kinase</keyword>
<feature type="transmembrane region" description="Helical" evidence="9">
    <location>
        <begin position="127"/>
        <end position="148"/>
    </location>
</feature>
<keyword evidence="3" id="KW-0597">Phosphoprotein</keyword>
<evidence type="ECO:0000256" key="1">
    <source>
        <dbReference type="ARBA" id="ARBA00000085"/>
    </source>
</evidence>
<evidence type="ECO:0000256" key="9">
    <source>
        <dbReference type="SAM" id="Phobius"/>
    </source>
</evidence>
<evidence type="ECO:0000256" key="3">
    <source>
        <dbReference type="ARBA" id="ARBA00022553"/>
    </source>
</evidence>
<dbReference type="InterPro" id="IPR036890">
    <property type="entry name" value="HATPase_C_sf"/>
</dbReference>
<dbReference type="SUPFAM" id="SSF55874">
    <property type="entry name" value="ATPase domain of HSP90 chaperone/DNA topoisomerase II/histidine kinase"/>
    <property type="match status" value="1"/>
</dbReference>
<dbReference type="InterPro" id="IPR011712">
    <property type="entry name" value="Sig_transdc_His_kin_sub3_dim/P"/>
</dbReference>
<feature type="transmembrane region" description="Helical" evidence="9">
    <location>
        <begin position="30"/>
        <end position="48"/>
    </location>
</feature>
<keyword evidence="4" id="KW-0808">Transferase</keyword>
<dbReference type="Gene3D" id="1.20.5.1930">
    <property type="match status" value="1"/>
</dbReference>
<accession>A0A917BKG5</accession>
<evidence type="ECO:0000256" key="4">
    <source>
        <dbReference type="ARBA" id="ARBA00022679"/>
    </source>
</evidence>
<feature type="domain" description="Histidine kinase" evidence="10">
    <location>
        <begin position="334"/>
        <end position="431"/>
    </location>
</feature>
<dbReference type="GO" id="GO:0005524">
    <property type="term" value="F:ATP binding"/>
    <property type="evidence" value="ECO:0007669"/>
    <property type="project" value="UniProtKB-KW"/>
</dbReference>
<evidence type="ECO:0000259" key="10">
    <source>
        <dbReference type="PROSITE" id="PS50109"/>
    </source>
</evidence>
<evidence type="ECO:0000313" key="12">
    <source>
        <dbReference type="Proteomes" id="UP000649179"/>
    </source>
</evidence>
<dbReference type="InterPro" id="IPR050482">
    <property type="entry name" value="Sensor_HK_TwoCompSys"/>
</dbReference>
<name>A0A917BKG5_9ACTN</name>
<feature type="transmembrane region" description="Helical" evidence="9">
    <location>
        <begin position="168"/>
        <end position="186"/>
    </location>
</feature>
<dbReference type="PANTHER" id="PTHR24421:SF10">
    <property type="entry name" value="NITRATE_NITRITE SENSOR PROTEIN NARQ"/>
    <property type="match status" value="1"/>
</dbReference>
<dbReference type="PROSITE" id="PS50109">
    <property type="entry name" value="HIS_KIN"/>
    <property type="match status" value="1"/>
</dbReference>
<dbReference type="Pfam" id="PF07730">
    <property type="entry name" value="HisKA_3"/>
    <property type="match status" value="1"/>
</dbReference>
<dbReference type="GO" id="GO:0016020">
    <property type="term" value="C:membrane"/>
    <property type="evidence" value="ECO:0007669"/>
    <property type="project" value="InterPro"/>
</dbReference>
<feature type="transmembrane region" description="Helical" evidence="9">
    <location>
        <begin position="60"/>
        <end position="79"/>
    </location>
</feature>
<keyword evidence="9" id="KW-1133">Transmembrane helix</keyword>
<dbReference type="Pfam" id="PF02518">
    <property type="entry name" value="HATPase_c"/>
    <property type="match status" value="1"/>
</dbReference>
<evidence type="ECO:0000256" key="6">
    <source>
        <dbReference type="ARBA" id="ARBA00022777"/>
    </source>
</evidence>
<reference evidence="11" key="2">
    <citation type="submission" date="2020-09" db="EMBL/GenBank/DDBJ databases">
        <authorList>
            <person name="Sun Q."/>
            <person name="Zhou Y."/>
        </authorList>
    </citation>
    <scope>NUCLEOTIDE SEQUENCE</scope>
    <source>
        <strain evidence="11">CGMCC 1.16067</strain>
    </source>
</reference>
<comment type="caution">
    <text evidence="11">The sequence shown here is derived from an EMBL/GenBank/DDBJ whole genome shotgun (WGS) entry which is preliminary data.</text>
</comment>
<gene>
    <name evidence="11" type="ORF">GCM10011519_20620</name>
</gene>
<dbReference type="InterPro" id="IPR005467">
    <property type="entry name" value="His_kinase_dom"/>
</dbReference>
<dbReference type="SMART" id="SM00387">
    <property type="entry name" value="HATPase_c"/>
    <property type="match status" value="1"/>
</dbReference>
<evidence type="ECO:0000256" key="7">
    <source>
        <dbReference type="ARBA" id="ARBA00022840"/>
    </source>
</evidence>
<dbReference type="GO" id="GO:0046983">
    <property type="term" value="F:protein dimerization activity"/>
    <property type="evidence" value="ECO:0007669"/>
    <property type="project" value="InterPro"/>
</dbReference>
<keyword evidence="5" id="KW-0547">Nucleotide-binding</keyword>
<keyword evidence="12" id="KW-1185">Reference proteome</keyword>
<dbReference type="Proteomes" id="UP000649179">
    <property type="component" value="Unassembled WGS sequence"/>
</dbReference>
<dbReference type="CDD" id="cd16917">
    <property type="entry name" value="HATPase_UhpB-NarQ-NarX-like"/>
    <property type="match status" value="1"/>
</dbReference>
<keyword evidence="9" id="KW-0472">Membrane</keyword>
<evidence type="ECO:0000256" key="5">
    <source>
        <dbReference type="ARBA" id="ARBA00022741"/>
    </source>
</evidence>
<protein>
    <recommendedName>
        <fullName evidence="2">histidine kinase</fullName>
        <ecNumber evidence="2">2.7.13.3</ecNumber>
    </recommendedName>
</protein>
<comment type="catalytic activity">
    <reaction evidence="1">
        <text>ATP + protein L-histidine = ADP + protein N-phospho-L-histidine.</text>
        <dbReference type="EC" id="2.7.13.3"/>
    </reaction>
</comment>
<dbReference type="AlphaFoldDB" id="A0A917BKG5"/>
<reference evidence="11" key="1">
    <citation type="journal article" date="2014" name="Int. J. Syst. Evol. Microbiol.">
        <title>Complete genome sequence of Corynebacterium casei LMG S-19264T (=DSM 44701T), isolated from a smear-ripened cheese.</title>
        <authorList>
            <consortium name="US DOE Joint Genome Institute (JGI-PGF)"/>
            <person name="Walter F."/>
            <person name="Albersmeier A."/>
            <person name="Kalinowski J."/>
            <person name="Ruckert C."/>
        </authorList>
    </citation>
    <scope>NUCLEOTIDE SEQUENCE</scope>
    <source>
        <strain evidence="11">CGMCC 1.16067</strain>
    </source>
</reference>
<dbReference type="PANTHER" id="PTHR24421">
    <property type="entry name" value="NITRATE/NITRITE SENSOR PROTEIN NARX-RELATED"/>
    <property type="match status" value="1"/>
</dbReference>
<feature type="transmembrane region" description="Helical" evidence="9">
    <location>
        <begin position="91"/>
        <end position="115"/>
    </location>
</feature>
<keyword evidence="7" id="KW-0067">ATP-binding</keyword>
<keyword evidence="8" id="KW-0902">Two-component regulatory system</keyword>
<evidence type="ECO:0000256" key="2">
    <source>
        <dbReference type="ARBA" id="ARBA00012438"/>
    </source>
</evidence>
<sequence>MERVVGPLGEFLERGWTRPAPTAAQRRVDALVGVVGAVVCVASVELYRSAFGAPAGTDRWAAYVLFGVAGLLLAVRRTWPLTSLVLQSGLFIAIGLLYNELAATFTVQMIVFAVLYAAWAWSRSPRALYVVTAIVLVAMFGWLVQQLVVADLPPLPTPGAISRRTAMFVYSLAVNVVYFFGAIAWGQSAWRSTRRRAALAEQHERERRVDERQRRQAVRDERVRIARDLHDVVAHHISGIGLQATGAGRVIAADPDAARLALGTIESSSREAVAQMHQLVGLLRDEEELAPSDRAPQPGIAEIAALADDDARPHITHRVVGEPFPVPGTAAHSLYRVAQEAVTNSRRHSGAREATLVVRYLGSDSRDAGRQVELELVDDGRGANLREGRSTGGGYGLTGIRERVAMHGGVADIGPRPQGGFRVRVRIPVEESPR</sequence>
<organism evidence="11 12">
    <name type="scientific">Marmoricola endophyticus</name>
    <dbReference type="NCBI Taxonomy" id="2040280"/>
    <lineage>
        <taxon>Bacteria</taxon>
        <taxon>Bacillati</taxon>
        <taxon>Actinomycetota</taxon>
        <taxon>Actinomycetes</taxon>
        <taxon>Propionibacteriales</taxon>
        <taxon>Nocardioidaceae</taxon>
        <taxon>Marmoricola</taxon>
    </lineage>
</organism>
<keyword evidence="9" id="KW-0812">Transmembrane</keyword>
<evidence type="ECO:0000313" key="11">
    <source>
        <dbReference type="EMBL" id="GGF46524.1"/>
    </source>
</evidence>
<proteinExistence type="predicted"/>
<dbReference type="Gene3D" id="3.30.565.10">
    <property type="entry name" value="Histidine kinase-like ATPase, C-terminal domain"/>
    <property type="match status" value="1"/>
</dbReference>
<dbReference type="InterPro" id="IPR003594">
    <property type="entry name" value="HATPase_dom"/>
</dbReference>
<dbReference type="EMBL" id="BMKQ01000001">
    <property type="protein sequence ID" value="GGF46524.1"/>
    <property type="molecule type" value="Genomic_DNA"/>
</dbReference>
<evidence type="ECO:0000256" key="8">
    <source>
        <dbReference type="ARBA" id="ARBA00023012"/>
    </source>
</evidence>
<dbReference type="GO" id="GO:0000155">
    <property type="term" value="F:phosphorelay sensor kinase activity"/>
    <property type="evidence" value="ECO:0007669"/>
    <property type="project" value="InterPro"/>
</dbReference>